<protein>
    <recommendedName>
        <fullName evidence="2">Poly(A) RNA polymerase mitochondrial-like central palm domain-containing protein</fullName>
    </recommendedName>
</protein>
<evidence type="ECO:0000313" key="4">
    <source>
        <dbReference type="Proteomes" id="UP001476247"/>
    </source>
</evidence>
<accession>A0ABP9YAQ5</accession>
<keyword evidence="1" id="KW-0812">Transmembrane</keyword>
<comment type="caution">
    <text evidence="3">The sequence shown here is derived from an EMBL/GenBank/DDBJ whole genome shotgun (WGS) entry which is preliminary data.</text>
</comment>
<keyword evidence="1" id="KW-0472">Membrane</keyword>
<reference evidence="3 4" key="1">
    <citation type="submission" date="2024-04" db="EMBL/GenBank/DDBJ databases">
        <title>genome sequences of Mucor flavus KT1a and Helicostylum pulchrum KT1b strains isolation_sourced from the surface of a dry-aged beef.</title>
        <authorList>
            <person name="Toyotome T."/>
            <person name="Hosono M."/>
            <person name="Torimaru M."/>
            <person name="Fukuda K."/>
            <person name="Mikami N."/>
        </authorList>
    </citation>
    <scope>NUCLEOTIDE SEQUENCE [LARGE SCALE GENOMIC DNA]</scope>
    <source>
        <strain evidence="3 4">KT1b</strain>
    </source>
</reference>
<dbReference type="PANTHER" id="PTHR12271">
    <property type="entry name" value="POLY A POLYMERASE CID PAP -RELATED"/>
    <property type="match status" value="1"/>
</dbReference>
<dbReference type="SUPFAM" id="SSF81631">
    <property type="entry name" value="PAP/OAS1 substrate-binding domain"/>
    <property type="match status" value="1"/>
</dbReference>
<keyword evidence="1" id="KW-1133">Transmembrane helix</keyword>
<dbReference type="InterPro" id="IPR054708">
    <property type="entry name" value="MTPAP-like_central"/>
</dbReference>
<organism evidence="3 4">
    <name type="scientific">Helicostylum pulchrum</name>
    <dbReference type="NCBI Taxonomy" id="562976"/>
    <lineage>
        <taxon>Eukaryota</taxon>
        <taxon>Fungi</taxon>
        <taxon>Fungi incertae sedis</taxon>
        <taxon>Mucoromycota</taxon>
        <taxon>Mucoromycotina</taxon>
        <taxon>Mucoromycetes</taxon>
        <taxon>Mucorales</taxon>
        <taxon>Mucorineae</taxon>
        <taxon>Mucoraceae</taxon>
        <taxon>Helicostylum</taxon>
    </lineage>
</organism>
<evidence type="ECO:0000313" key="3">
    <source>
        <dbReference type="EMBL" id="GAA5803392.1"/>
    </source>
</evidence>
<dbReference type="SUPFAM" id="SSF81301">
    <property type="entry name" value="Nucleotidyltransferase"/>
    <property type="match status" value="1"/>
</dbReference>
<dbReference type="Gene3D" id="1.10.1410.10">
    <property type="match status" value="1"/>
</dbReference>
<proteinExistence type="predicted"/>
<dbReference type="Gene3D" id="3.30.460.10">
    <property type="entry name" value="Beta Polymerase, domain 2"/>
    <property type="match status" value="1"/>
</dbReference>
<evidence type="ECO:0000259" key="2">
    <source>
        <dbReference type="Pfam" id="PF22600"/>
    </source>
</evidence>
<keyword evidence="4" id="KW-1185">Reference proteome</keyword>
<evidence type="ECO:0000256" key="1">
    <source>
        <dbReference type="SAM" id="Phobius"/>
    </source>
</evidence>
<dbReference type="Proteomes" id="UP001476247">
    <property type="component" value="Unassembled WGS sequence"/>
</dbReference>
<feature type="transmembrane region" description="Helical" evidence="1">
    <location>
        <begin position="52"/>
        <end position="69"/>
    </location>
</feature>
<dbReference type="Pfam" id="PF22600">
    <property type="entry name" value="MTPAP-like_central"/>
    <property type="match status" value="1"/>
</dbReference>
<feature type="domain" description="Poly(A) RNA polymerase mitochondrial-like central palm" evidence="2">
    <location>
        <begin position="240"/>
        <end position="383"/>
    </location>
</feature>
<dbReference type="InterPro" id="IPR043519">
    <property type="entry name" value="NT_sf"/>
</dbReference>
<sequence length="555" mass="64034">MYSRRVAIITTIKKISEENGDDITSAASQVESRRQAQNWSLNKLNEELKKELYLFATALSLWLFLSAVLRPQTQDIPMQLIQGLNLINSCFQFAYENTETRICSQSIASVVYLETLNEYLYNSHDKALYEAMSQEYQTLLKFLTEQGRYITRNYGDGKWNSWSYEIMPISKYNHDLRHKHGYFKPLHNPGHFLGKSLLLVTYKKSDKMVFDLERSKVKQEAVMAAQRKLGVQNQAISADEFIKQFEQANRDEDLTRRRSTAFDKTKSALVGLFPGIPLRVKIYGSTKSGSCNYGTDLNICIRVSNDYLISNATKLRLKETPFDMNYIASHLKKSDLKSIKTRKTFHHQLNVIEFFDSEGRIPCTLLFDYSLALESSLLVQEYVKLDKRVGPFIYAVKWFVKSQGITFEHEGYLCSYAYTIMALYFLMVVLENPVIPNLQSFQDSCYTYNCSWHSDNIGIVLSNTENPNEVDTSFHDCVYIDNSATDKYVTNKPRTGTVWYSQNKTHLVALLTLFFTYFSDDQNFKNISIVNYIKKISSNACVVICDPFLEELNIG</sequence>
<name>A0ABP9YAQ5_9FUNG</name>
<dbReference type="EMBL" id="BAABUJ010000028">
    <property type="protein sequence ID" value="GAA5803392.1"/>
    <property type="molecule type" value="Genomic_DNA"/>
</dbReference>
<dbReference type="PANTHER" id="PTHR12271:SF40">
    <property type="entry name" value="POLY(A) RNA POLYMERASE GLD2"/>
    <property type="match status" value="1"/>
</dbReference>
<gene>
    <name evidence="3" type="ORF">HPULCUR_008871</name>
</gene>